<feature type="repeat" description="WD" evidence="3">
    <location>
        <begin position="83"/>
        <end position="124"/>
    </location>
</feature>
<dbReference type="SUPFAM" id="SSF50978">
    <property type="entry name" value="WD40 repeat-like"/>
    <property type="match status" value="2"/>
</dbReference>
<dbReference type="Gene3D" id="2.130.10.10">
    <property type="entry name" value="YVTN repeat-like/Quinoprotein amine dehydrogenase"/>
    <property type="match status" value="2"/>
</dbReference>
<accession>A0A9P6L8H5</accession>
<dbReference type="PROSITE" id="PS50082">
    <property type="entry name" value="WD_REPEATS_2"/>
    <property type="match status" value="1"/>
</dbReference>
<dbReference type="PANTHER" id="PTHR22847">
    <property type="entry name" value="WD40 REPEAT PROTEIN"/>
    <property type="match status" value="1"/>
</dbReference>
<dbReference type="InterPro" id="IPR001680">
    <property type="entry name" value="WD40_rpt"/>
</dbReference>
<dbReference type="PROSITE" id="PS50294">
    <property type="entry name" value="WD_REPEATS_REGION"/>
    <property type="match status" value="1"/>
</dbReference>
<dbReference type="OrthoDB" id="3027122at2759"/>
<evidence type="ECO:0000313" key="5">
    <source>
        <dbReference type="Proteomes" id="UP000736335"/>
    </source>
</evidence>
<dbReference type="InterPro" id="IPR036322">
    <property type="entry name" value="WD40_repeat_dom_sf"/>
</dbReference>
<dbReference type="SMART" id="SM00320">
    <property type="entry name" value="WD40"/>
    <property type="match status" value="5"/>
</dbReference>
<evidence type="ECO:0000256" key="3">
    <source>
        <dbReference type="PROSITE-ProRule" id="PRU00221"/>
    </source>
</evidence>
<reference evidence="4" key="2">
    <citation type="submission" date="2020-11" db="EMBL/GenBank/DDBJ databases">
        <authorList>
            <consortium name="DOE Joint Genome Institute"/>
            <person name="Kuo A."/>
            <person name="Miyauchi S."/>
            <person name="Kiss E."/>
            <person name="Drula E."/>
            <person name="Kohler A."/>
            <person name="Sanchez-Garcia M."/>
            <person name="Andreopoulos B."/>
            <person name="Barry K.W."/>
            <person name="Bonito G."/>
            <person name="Buee M."/>
            <person name="Carver A."/>
            <person name="Chen C."/>
            <person name="Cichocki N."/>
            <person name="Clum A."/>
            <person name="Culley D."/>
            <person name="Crous P.W."/>
            <person name="Fauchery L."/>
            <person name="Girlanda M."/>
            <person name="Hayes R."/>
            <person name="Keri Z."/>
            <person name="Labutti K."/>
            <person name="Lipzen A."/>
            <person name="Lombard V."/>
            <person name="Magnuson J."/>
            <person name="Maillard F."/>
            <person name="Morin E."/>
            <person name="Murat C."/>
            <person name="Nolan M."/>
            <person name="Ohm R."/>
            <person name="Pangilinan J."/>
            <person name="Pereira M."/>
            <person name="Perotto S."/>
            <person name="Peter M."/>
            <person name="Riley R."/>
            <person name="Sitrit Y."/>
            <person name="Stielow B."/>
            <person name="Szollosi G."/>
            <person name="Zifcakova L."/>
            <person name="Stursova M."/>
            <person name="Spatafora J.W."/>
            <person name="Tedersoo L."/>
            <person name="Vaario L.-M."/>
            <person name="Yamada A."/>
            <person name="Yan M."/>
            <person name="Wang P."/>
            <person name="Xu J."/>
            <person name="Bruns T."/>
            <person name="Baldrian P."/>
            <person name="Vilgalys R."/>
            <person name="Henrissat B."/>
            <person name="Grigoriev I.V."/>
            <person name="Hibbett D."/>
            <person name="Nagy L.G."/>
            <person name="Martin F.M."/>
        </authorList>
    </citation>
    <scope>NUCLEOTIDE SEQUENCE</scope>
    <source>
        <strain evidence="4">UH-Tt-Lm1</strain>
    </source>
</reference>
<sequence>MYRHILPFCPLSSWLHEFYTSESLGEVKVVKGCPDKWGTCNRVVVPRGDPEALVYWKDMIAVGLRSGDIMILDAITGSSRSDFSGHEGSVVCLTFSPDGTLLVSGSVDATLRLWDIQTGGVMRTFRDKACSVAISSDAITIASGGTHTVRLWEVRTGACHRTIDVTPGGTVACLDFLSTVPGRLMSISGGVVQQWDVNGTETGPKFSGHHISFSSDGKHFVLCDEGPPTIRDTVSGKTIATLLSTGRDFSLCCFSPGDQFVAGVANETVYVWDITDTPLLIETFTPHSSSIFSLVYSPSLVSTHSDGGIRFQRIYGGSLDSTTNKTKSMATSRARIIYTTLQAEKGIAISVDSAGTIERWDLSTGLPEVLLRVPGTEHVIGARLADSELTIVHRDHSFDSGWRVSTWDVGSGKMLRGKSLSGDVSTLDPTLNRDLGISKDGKTFFVVDPVNIRTWSISTGESTGSSSHRSYTRTSISVSLDGPIIWIRALGRSQAWGWDSRDLKAPPLDTSEIPKTLRLACPHARGDGGSSGQSRIVDTTSGAEVFRLSGGFKNPGKAVWDGRYLCVGYGDGELLILDFVHMTLR</sequence>
<keyword evidence="5" id="KW-1185">Reference proteome</keyword>
<reference evidence="4" key="1">
    <citation type="journal article" date="2020" name="Nat. Commun.">
        <title>Large-scale genome sequencing of mycorrhizal fungi provides insights into the early evolution of symbiotic traits.</title>
        <authorList>
            <person name="Miyauchi S."/>
            <person name="Kiss E."/>
            <person name="Kuo A."/>
            <person name="Drula E."/>
            <person name="Kohler A."/>
            <person name="Sanchez-Garcia M."/>
            <person name="Morin E."/>
            <person name="Andreopoulos B."/>
            <person name="Barry K.W."/>
            <person name="Bonito G."/>
            <person name="Buee M."/>
            <person name="Carver A."/>
            <person name="Chen C."/>
            <person name="Cichocki N."/>
            <person name="Clum A."/>
            <person name="Culley D."/>
            <person name="Crous P.W."/>
            <person name="Fauchery L."/>
            <person name="Girlanda M."/>
            <person name="Hayes R.D."/>
            <person name="Keri Z."/>
            <person name="LaButti K."/>
            <person name="Lipzen A."/>
            <person name="Lombard V."/>
            <person name="Magnuson J."/>
            <person name="Maillard F."/>
            <person name="Murat C."/>
            <person name="Nolan M."/>
            <person name="Ohm R.A."/>
            <person name="Pangilinan J."/>
            <person name="Pereira M.F."/>
            <person name="Perotto S."/>
            <person name="Peter M."/>
            <person name="Pfister S."/>
            <person name="Riley R."/>
            <person name="Sitrit Y."/>
            <person name="Stielow J.B."/>
            <person name="Szollosi G."/>
            <person name="Zifcakova L."/>
            <person name="Stursova M."/>
            <person name="Spatafora J.W."/>
            <person name="Tedersoo L."/>
            <person name="Vaario L.M."/>
            <person name="Yamada A."/>
            <person name="Yan M."/>
            <person name="Wang P."/>
            <person name="Xu J."/>
            <person name="Bruns T."/>
            <person name="Baldrian P."/>
            <person name="Vilgalys R."/>
            <person name="Dunand C."/>
            <person name="Henrissat B."/>
            <person name="Grigoriev I.V."/>
            <person name="Hibbett D."/>
            <person name="Nagy L.G."/>
            <person name="Martin F.M."/>
        </authorList>
    </citation>
    <scope>NUCLEOTIDE SEQUENCE</scope>
    <source>
        <strain evidence="4">UH-Tt-Lm1</strain>
    </source>
</reference>
<dbReference type="InterPro" id="IPR015943">
    <property type="entry name" value="WD40/YVTN_repeat-like_dom_sf"/>
</dbReference>
<gene>
    <name evidence="4" type="ORF">BJ322DRAFT_1051988</name>
</gene>
<dbReference type="InterPro" id="IPR019775">
    <property type="entry name" value="WD40_repeat_CS"/>
</dbReference>
<evidence type="ECO:0000313" key="4">
    <source>
        <dbReference type="EMBL" id="KAF9786779.1"/>
    </source>
</evidence>
<dbReference type="EMBL" id="WIUZ02000005">
    <property type="protein sequence ID" value="KAF9786779.1"/>
    <property type="molecule type" value="Genomic_DNA"/>
</dbReference>
<keyword evidence="1 3" id="KW-0853">WD repeat</keyword>
<evidence type="ECO:0000256" key="2">
    <source>
        <dbReference type="ARBA" id="ARBA00022737"/>
    </source>
</evidence>
<organism evidence="4 5">
    <name type="scientific">Thelephora terrestris</name>
    <dbReference type="NCBI Taxonomy" id="56493"/>
    <lineage>
        <taxon>Eukaryota</taxon>
        <taxon>Fungi</taxon>
        <taxon>Dikarya</taxon>
        <taxon>Basidiomycota</taxon>
        <taxon>Agaricomycotina</taxon>
        <taxon>Agaricomycetes</taxon>
        <taxon>Thelephorales</taxon>
        <taxon>Thelephoraceae</taxon>
        <taxon>Thelephora</taxon>
    </lineage>
</organism>
<dbReference type="PANTHER" id="PTHR22847:SF637">
    <property type="entry name" value="WD REPEAT DOMAIN 5B"/>
    <property type="match status" value="1"/>
</dbReference>
<evidence type="ECO:0000256" key="1">
    <source>
        <dbReference type="ARBA" id="ARBA00022574"/>
    </source>
</evidence>
<name>A0A9P6L8H5_9AGAM</name>
<dbReference type="Proteomes" id="UP000736335">
    <property type="component" value="Unassembled WGS sequence"/>
</dbReference>
<keyword evidence="2" id="KW-0677">Repeat</keyword>
<dbReference type="AlphaFoldDB" id="A0A9P6L8H5"/>
<dbReference type="Pfam" id="PF00400">
    <property type="entry name" value="WD40"/>
    <property type="match status" value="2"/>
</dbReference>
<dbReference type="PROSITE" id="PS00678">
    <property type="entry name" value="WD_REPEATS_1"/>
    <property type="match status" value="1"/>
</dbReference>
<dbReference type="GO" id="GO:1990234">
    <property type="term" value="C:transferase complex"/>
    <property type="evidence" value="ECO:0007669"/>
    <property type="project" value="UniProtKB-ARBA"/>
</dbReference>
<proteinExistence type="predicted"/>
<protein>
    <submittedName>
        <fullName evidence="4">WD40-repeat-containing domain protein</fullName>
    </submittedName>
</protein>
<comment type="caution">
    <text evidence="4">The sequence shown here is derived from an EMBL/GenBank/DDBJ whole genome shotgun (WGS) entry which is preliminary data.</text>
</comment>